<protein>
    <submittedName>
        <fullName evidence="7">Na/Pi cotransporter family protein</fullName>
    </submittedName>
</protein>
<keyword evidence="4 6" id="KW-1133">Transmembrane helix</keyword>
<dbReference type="InterPro" id="IPR038078">
    <property type="entry name" value="PhoU-like_sf"/>
</dbReference>
<feature type="transmembrane region" description="Helical" evidence="6">
    <location>
        <begin position="90"/>
        <end position="109"/>
    </location>
</feature>
<keyword evidence="5 6" id="KW-0472">Membrane</keyword>
<dbReference type="SUPFAM" id="SSF109755">
    <property type="entry name" value="PhoU-like"/>
    <property type="match status" value="1"/>
</dbReference>
<evidence type="ECO:0000256" key="6">
    <source>
        <dbReference type="SAM" id="Phobius"/>
    </source>
</evidence>
<comment type="caution">
    <text evidence="7">The sequence shown here is derived from an EMBL/GenBank/DDBJ whole genome shotgun (WGS) entry which is preliminary data.</text>
</comment>
<feature type="transmembrane region" description="Helical" evidence="6">
    <location>
        <begin position="300"/>
        <end position="326"/>
    </location>
</feature>
<dbReference type="EMBL" id="JBGUBD010000004">
    <property type="protein sequence ID" value="MFA9478276.1"/>
    <property type="molecule type" value="Genomic_DNA"/>
</dbReference>
<dbReference type="NCBIfam" id="TIGR00704">
    <property type="entry name" value="NaPi_cotrn_rel"/>
    <property type="match status" value="1"/>
</dbReference>
<feature type="transmembrane region" description="Helical" evidence="6">
    <location>
        <begin position="226"/>
        <end position="243"/>
    </location>
</feature>
<evidence type="ECO:0000256" key="1">
    <source>
        <dbReference type="ARBA" id="ARBA00004651"/>
    </source>
</evidence>
<gene>
    <name evidence="7" type="ORF">ACERK3_08205</name>
</gene>
<feature type="transmembrane region" description="Helical" evidence="6">
    <location>
        <begin position="6"/>
        <end position="24"/>
    </location>
</feature>
<dbReference type="NCBIfam" id="NF037997">
    <property type="entry name" value="Na_Pi_symport"/>
    <property type="match status" value="1"/>
</dbReference>
<feature type="transmembrane region" description="Helical" evidence="6">
    <location>
        <begin position="255"/>
        <end position="280"/>
    </location>
</feature>
<evidence type="ECO:0000313" key="7">
    <source>
        <dbReference type="EMBL" id="MFA9478276.1"/>
    </source>
</evidence>
<dbReference type="Proteomes" id="UP001575105">
    <property type="component" value="Unassembled WGS sequence"/>
</dbReference>
<evidence type="ECO:0000256" key="2">
    <source>
        <dbReference type="ARBA" id="ARBA00022475"/>
    </source>
</evidence>
<keyword evidence="3 6" id="KW-0812">Transmembrane</keyword>
<feature type="transmembrane region" description="Helical" evidence="6">
    <location>
        <begin position="175"/>
        <end position="195"/>
    </location>
</feature>
<dbReference type="Pfam" id="PF02690">
    <property type="entry name" value="Na_Pi_cotrans"/>
    <property type="match status" value="2"/>
</dbReference>
<accession>A0ABV4U3V0</accession>
<evidence type="ECO:0000256" key="5">
    <source>
        <dbReference type="ARBA" id="ARBA00023136"/>
    </source>
</evidence>
<feature type="transmembrane region" description="Helical" evidence="6">
    <location>
        <begin position="115"/>
        <end position="130"/>
    </location>
</feature>
<feature type="transmembrane region" description="Helical" evidence="6">
    <location>
        <begin position="137"/>
        <end position="155"/>
    </location>
</feature>
<dbReference type="InterPro" id="IPR004633">
    <property type="entry name" value="NaPi_cotrn-rel/YqeW-like"/>
</dbReference>
<dbReference type="RefSeq" id="WP_425345199.1">
    <property type="nucleotide sequence ID" value="NZ_JBGUBD010000004.1"/>
</dbReference>
<comment type="subcellular location">
    <subcellularLocation>
        <location evidence="1">Cell membrane</location>
        <topology evidence="1">Multi-pass membrane protein</topology>
    </subcellularLocation>
</comment>
<feature type="transmembrane region" description="Helical" evidence="6">
    <location>
        <begin position="202"/>
        <end position="220"/>
    </location>
</feature>
<dbReference type="PANTHER" id="PTHR10010:SF46">
    <property type="entry name" value="SODIUM-DEPENDENT PHOSPHATE TRANSPORT PROTEIN 2B"/>
    <property type="match status" value="1"/>
</dbReference>
<name>A0ABV4U3V0_9BACT</name>
<organism evidence="7 8">
    <name type="scientific">Natronomicrosphaera hydrolytica</name>
    <dbReference type="NCBI Taxonomy" id="3242702"/>
    <lineage>
        <taxon>Bacteria</taxon>
        <taxon>Pseudomonadati</taxon>
        <taxon>Planctomycetota</taxon>
        <taxon>Phycisphaerae</taxon>
        <taxon>Phycisphaerales</taxon>
        <taxon>Phycisphaeraceae</taxon>
        <taxon>Natronomicrosphaera</taxon>
    </lineage>
</organism>
<evidence type="ECO:0000313" key="8">
    <source>
        <dbReference type="Proteomes" id="UP001575105"/>
    </source>
</evidence>
<keyword evidence="8" id="KW-1185">Reference proteome</keyword>
<evidence type="ECO:0000256" key="3">
    <source>
        <dbReference type="ARBA" id="ARBA00022692"/>
    </source>
</evidence>
<dbReference type="InterPro" id="IPR003841">
    <property type="entry name" value="Na/Pi_transpt"/>
</dbReference>
<sequence>MNHTFGQVLTMAMAVVGGLGIFMLGMKYMSEGMQAVAGNSLRRMISMVTENRLLATGTGTTVTLLVQSSTISTVIMVGLVNAGLMKLHQAVGFIMGANIGTTITGWVLILQIGRYGLPILGVAALVYIFCKRDRLRFIAMAIMGLGMIFFGLELMKEGVEPLREMEQVRELIQRLAVDNYAGILLCIALGCLLTFIVQSSSAALAILIAAAATGLVPFPIAAAFILGENIGTTITVLIATLGANRNAKRAAYAHVLFNVIGVSWMLLAFPFFVLGVAGAVEWVHGVDPMTMDIADFENPAQYGLVITAAIAVMHTSFNITNTLLFLPFVRSFARLLERVVPEPRAKEVAHLKHLDAKTVDAPGLALEQSRGEVVQMGRGTVKMMDWIRQLAFNGPMDEQMVQKTMHREEVLDNIETEIVAFVTDVLDANLPHSVAEEGRVQLRMAHEYESISDALASVLKCFLKLRELKLELSAAHLRELRDLHDEVATFLGKVTDAYDHRKVFSHREAETISSDITRQVKDSRERYLQLMTDSQIDARLSMTYTTLLTNYRRIKEHTLNAHEAMAGTKAHHRD</sequence>
<evidence type="ECO:0000256" key="4">
    <source>
        <dbReference type="ARBA" id="ARBA00022989"/>
    </source>
</evidence>
<keyword evidence="2" id="KW-1003">Cell membrane</keyword>
<reference evidence="7 8" key="1">
    <citation type="submission" date="2024-08" db="EMBL/GenBank/DDBJ databases">
        <title>Whole-genome sequencing of halo(alkali)philic microorganisms from hypersaline lakes.</title>
        <authorList>
            <person name="Sorokin D.Y."/>
            <person name="Merkel A.Y."/>
            <person name="Messina E."/>
            <person name="Yakimov M."/>
        </authorList>
    </citation>
    <scope>NUCLEOTIDE SEQUENCE [LARGE SCALE GENOMIC DNA]</scope>
    <source>
        <strain evidence="7 8">AB-hyl4</strain>
    </source>
</reference>
<dbReference type="Gene3D" id="1.20.58.220">
    <property type="entry name" value="Phosphate transport system protein phou homolog 2, domain 2"/>
    <property type="match status" value="1"/>
</dbReference>
<proteinExistence type="predicted"/>
<dbReference type="PANTHER" id="PTHR10010">
    <property type="entry name" value="SOLUTE CARRIER FAMILY 34 SODIUM PHOSPHATE , MEMBER 2-RELATED"/>
    <property type="match status" value="1"/>
</dbReference>